<dbReference type="Gene3D" id="1.10.579.10">
    <property type="entry name" value="DNA Cyclobutane Dipyrimidine Photolyase, subunit A, domain 3"/>
    <property type="match status" value="1"/>
</dbReference>
<accession>A0A9Q1DLD7</accession>
<comment type="similarity">
    <text evidence="2">Belongs to the DNA photolyase class-2 family.</text>
</comment>
<comment type="cofactor">
    <cofactor evidence="1">
        <name>FAD</name>
        <dbReference type="ChEBI" id="CHEBI:57692"/>
    </cofactor>
</comment>
<evidence type="ECO:0000259" key="17">
    <source>
        <dbReference type="PROSITE" id="PS51645"/>
    </source>
</evidence>
<keyword evidence="19" id="KW-1185">Reference proteome</keyword>
<dbReference type="InterPro" id="IPR036134">
    <property type="entry name" value="Crypto/Photolyase_FAD-like_sf"/>
</dbReference>
<organism evidence="18 19">
    <name type="scientific">Conger conger</name>
    <name type="common">Conger eel</name>
    <name type="synonym">Muraena conger</name>
    <dbReference type="NCBI Taxonomy" id="82655"/>
    <lineage>
        <taxon>Eukaryota</taxon>
        <taxon>Metazoa</taxon>
        <taxon>Chordata</taxon>
        <taxon>Craniata</taxon>
        <taxon>Vertebrata</taxon>
        <taxon>Euteleostomi</taxon>
        <taxon>Actinopterygii</taxon>
        <taxon>Neopterygii</taxon>
        <taxon>Teleostei</taxon>
        <taxon>Anguilliformes</taxon>
        <taxon>Congridae</taxon>
        <taxon>Conger</taxon>
    </lineage>
</organism>
<dbReference type="InterPro" id="IPR014729">
    <property type="entry name" value="Rossmann-like_a/b/a_fold"/>
</dbReference>
<dbReference type="InterPro" id="IPR006050">
    <property type="entry name" value="DNA_photolyase_N"/>
</dbReference>
<gene>
    <name evidence="18" type="ORF">COCON_G00092990</name>
</gene>
<dbReference type="GO" id="GO:0000719">
    <property type="term" value="P:photoreactive repair"/>
    <property type="evidence" value="ECO:0007669"/>
    <property type="project" value="TreeGrafter"/>
</dbReference>
<keyword evidence="10" id="KW-0234">DNA repair</keyword>
<evidence type="ECO:0000313" key="18">
    <source>
        <dbReference type="EMBL" id="KAJ8274674.1"/>
    </source>
</evidence>
<dbReference type="GO" id="GO:0003677">
    <property type="term" value="F:DNA binding"/>
    <property type="evidence" value="ECO:0007669"/>
    <property type="project" value="UniProtKB-KW"/>
</dbReference>
<keyword evidence="9" id="KW-0238">DNA-binding</keyword>
<feature type="region of interest" description="Disordered" evidence="16">
    <location>
        <begin position="50"/>
        <end position="73"/>
    </location>
</feature>
<dbReference type="SUPFAM" id="SSF52425">
    <property type="entry name" value="Cryptochrome/photolyase, N-terminal domain"/>
    <property type="match status" value="1"/>
</dbReference>
<evidence type="ECO:0000256" key="12">
    <source>
        <dbReference type="ARBA" id="ARBA00031671"/>
    </source>
</evidence>
<keyword evidence="6" id="KW-0227">DNA damage</keyword>
<dbReference type="InterPro" id="IPR008148">
    <property type="entry name" value="DNA_photolyase_2"/>
</dbReference>
<evidence type="ECO:0000256" key="5">
    <source>
        <dbReference type="ARBA" id="ARBA00022630"/>
    </source>
</evidence>
<dbReference type="Pfam" id="PF00875">
    <property type="entry name" value="DNA_photolyase"/>
    <property type="match status" value="1"/>
</dbReference>
<dbReference type="Gene3D" id="3.40.50.620">
    <property type="entry name" value="HUPs"/>
    <property type="match status" value="1"/>
</dbReference>
<dbReference type="Proteomes" id="UP001152803">
    <property type="component" value="Unassembled WGS sequence"/>
</dbReference>
<evidence type="ECO:0000256" key="15">
    <source>
        <dbReference type="ARBA" id="ARBA00083107"/>
    </source>
</evidence>
<dbReference type="EMBL" id="JAFJMO010000006">
    <property type="protein sequence ID" value="KAJ8274674.1"/>
    <property type="molecule type" value="Genomic_DNA"/>
</dbReference>
<dbReference type="PROSITE" id="PS51645">
    <property type="entry name" value="PHR_CRY_ALPHA_BETA"/>
    <property type="match status" value="1"/>
</dbReference>
<dbReference type="GO" id="GO:0009650">
    <property type="term" value="P:UV protection"/>
    <property type="evidence" value="ECO:0007669"/>
    <property type="project" value="UniProtKB-ARBA"/>
</dbReference>
<sequence>MQFCSLHCVSQTQTNWAPRSLWSLTPLRVCFGYYRMQDGGMAEKRATVAVPEKEKGSKETLKRKGKPVKAAESMPLKKPLREAQKVKQGAEGVLYWMSRDQRVQDNWAMIYAQKLALEAHLALHVCFCLEPEVQGATLREYHFMLKGLEEVAEECGVLGIQFHLLRGSTEVTLPSFVQEWGLGAVVTDFSPLRTPLKWLEDVKKGLPSDVPFIQVDAHNVVPCWVASEKQEPFARTFRSKITRLLPEFLTQIPLVDKHPNSATRPAKPVDWTQTLASLEVDRTVGAVEWAQPGMAAGTAMLESFINVRLKVYGPQRNNPNSEALSQLSPWIHFGHLSAQQVVLQVQCNRAKSVQSVPVFVEEMVVRRELADNFCYYNKKYDQVEGAAAWAQKTLKDHAGDPRPYIFTCDELEKAKTSDNLWNAAQYQMVLEGKMHGFMRMYWAKKILEWTSSPEEALSIAIYLNDRYELDGRDPNGYVGCMWSICGIHDQGWKERPIFGKVRYMNYAGCNRKFNVAEFERQYCPKKL</sequence>
<feature type="domain" description="Photolyase/cryptochrome alpha/beta" evidence="17">
    <location>
        <begin position="91"/>
        <end position="223"/>
    </location>
</feature>
<evidence type="ECO:0000256" key="10">
    <source>
        <dbReference type="ARBA" id="ARBA00023204"/>
    </source>
</evidence>
<dbReference type="PROSITE" id="PS01083">
    <property type="entry name" value="DNA_PHOTOLYASES_2_1"/>
    <property type="match status" value="1"/>
</dbReference>
<dbReference type="InterPro" id="IPR052219">
    <property type="entry name" value="Photolyase_Class-2"/>
</dbReference>
<proteinExistence type="inferred from homology"/>
<evidence type="ECO:0000256" key="3">
    <source>
        <dbReference type="ARBA" id="ARBA00013149"/>
    </source>
</evidence>
<evidence type="ECO:0000256" key="2">
    <source>
        <dbReference type="ARBA" id="ARBA00006409"/>
    </source>
</evidence>
<evidence type="ECO:0000256" key="4">
    <source>
        <dbReference type="ARBA" id="ARBA00014046"/>
    </source>
</evidence>
<evidence type="ECO:0000313" key="19">
    <source>
        <dbReference type="Proteomes" id="UP001152803"/>
    </source>
</evidence>
<dbReference type="GO" id="GO:0003904">
    <property type="term" value="F:deoxyribodipyrimidine photo-lyase activity"/>
    <property type="evidence" value="ECO:0007669"/>
    <property type="project" value="UniProtKB-EC"/>
</dbReference>
<keyword evidence="5" id="KW-0285">Flavoprotein</keyword>
<evidence type="ECO:0000256" key="7">
    <source>
        <dbReference type="ARBA" id="ARBA00022827"/>
    </source>
</evidence>
<comment type="function">
    <text evidence="14">Involved in repair of UV radiation-induced DNA damage. Catalyzes the light-dependent monomerization (300-600 nm) of cyclobutyl pyrimidine dimers (in cis-syn configuration), which are formed between adjacent bases on the same DNA strand upon exposure to ultraviolet radiation.</text>
</comment>
<evidence type="ECO:0000256" key="11">
    <source>
        <dbReference type="ARBA" id="ARBA00023239"/>
    </source>
</evidence>
<keyword evidence="8" id="KW-0157">Chromophore</keyword>
<dbReference type="Gene3D" id="1.25.40.80">
    <property type="match status" value="1"/>
</dbReference>
<dbReference type="SUPFAM" id="SSF48173">
    <property type="entry name" value="Cryptochrome/photolyase FAD-binding domain"/>
    <property type="match status" value="1"/>
</dbReference>
<evidence type="ECO:0000256" key="1">
    <source>
        <dbReference type="ARBA" id="ARBA00001974"/>
    </source>
</evidence>
<dbReference type="FunFam" id="1.25.40.80:FF:000004">
    <property type="entry name" value="Deoxyribodipyrimidine photolyase"/>
    <property type="match status" value="1"/>
</dbReference>
<dbReference type="PANTHER" id="PTHR10211:SF0">
    <property type="entry name" value="DEOXYRIBODIPYRIMIDINE PHOTO-LYASE"/>
    <property type="match status" value="1"/>
</dbReference>
<dbReference type="NCBIfam" id="TIGR00591">
    <property type="entry name" value="phr2"/>
    <property type="match status" value="1"/>
</dbReference>
<evidence type="ECO:0000256" key="9">
    <source>
        <dbReference type="ARBA" id="ARBA00023125"/>
    </source>
</evidence>
<dbReference type="OrthoDB" id="496749at2759"/>
<dbReference type="FunFam" id="1.10.579.10:FF:000002">
    <property type="entry name" value="Deoxyribodipyrimidine photolyase"/>
    <property type="match status" value="1"/>
</dbReference>
<dbReference type="AlphaFoldDB" id="A0A9Q1DLD7"/>
<dbReference type="InterPro" id="IPR036155">
    <property type="entry name" value="Crypto/Photolyase_N_sf"/>
</dbReference>
<protein>
    <recommendedName>
        <fullName evidence="4">Deoxyribodipyrimidine photo-lyase</fullName>
        <ecNumber evidence="3">4.1.99.3</ecNumber>
    </recommendedName>
    <alternativeName>
        <fullName evidence="12">DNA photolyase</fullName>
    </alternativeName>
    <alternativeName>
        <fullName evidence="15">Photoreactivating enzyme</fullName>
    </alternativeName>
</protein>
<evidence type="ECO:0000256" key="14">
    <source>
        <dbReference type="ARBA" id="ARBA00059220"/>
    </source>
</evidence>
<dbReference type="PANTHER" id="PTHR10211">
    <property type="entry name" value="DEOXYRIBODIPYRIMIDINE PHOTOLYASE"/>
    <property type="match status" value="1"/>
</dbReference>
<name>A0A9Q1DLD7_CONCO</name>
<dbReference type="FunFam" id="3.40.50.620:FF:000110">
    <property type="entry name" value="Deoxyribodipyrimidine photolyase"/>
    <property type="match status" value="1"/>
</dbReference>
<feature type="compositionally biased region" description="Basic and acidic residues" evidence="16">
    <location>
        <begin position="50"/>
        <end position="62"/>
    </location>
</feature>
<dbReference type="PROSITE" id="PS01084">
    <property type="entry name" value="DNA_PHOTOLYASES_2_2"/>
    <property type="match status" value="1"/>
</dbReference>
<evidence type="ECO:0000256" key="13">
    <source>
        <dbReference type="ARBA" id="ARBA00033999"/>
    </source>
</evidence>
<reference evidence="18" key="1">
    <citation type="journal article" date="2023" name="Science">
        <title>Genome structures resolve the early diversification of teleost fishes.</title>
        <authorList>
            <person name="Parey E."/>
            <person name="Louis A."/>
            <person name="Montfort J."/>
            <person name="Bouchez O."/>
            <person name="Roques C."/>
            <person name="Iampietro C."/>
            <person name="Lluch J."/>
            <person name="Castinel A."/>
            <person name="Donnadieu C."/>
            <person name="Desvignes T."/>
            <person name="Floi Bucao C."/>
            <person name="Jouanno E."/>
            <person name="Wen M."/>
            <person name="Mejri S."/>
            <person name="Dirks R."/>
            <person name="Jansen H."/>
            <person name="Henkel C."/>
            <person name="Chen W.J."/>
            <person name="Zahm M."/>
            <person name="Cabau C."/>
            <person name="Klopp C."/>
            <person name="Thompson A.W."/>
            <person name="Robinson-Rechavi M."/>
            <person name="Braasch I."/>
            <person name="Lecointre G."/>
            <person name="Bobe J."/>
            <person name="Postlethwait J.H."/>
            <person name="Berthelot C."/>
            <person name="Roest Crollius H."/>
            <person name="Guiguen Y."/>
        </authorList>
    </citation>
    <scope>NUCLEOTIDE SEQUENCE</scope>
    <source>
        <strain evidence="18">Concon-B</strain>
    </source>
</reference>
<evidence type="ECO:0000256" key="6">
    <source>
        <dbReference type="ARBA" id="ARBA00022763"/>
    </source>
</evidence>
<evidence type="ECO:0000256" key="8">
    <source>
        <dbReference type="ARBA" id="ARBA00022991"/>
    </source>
</evidence>
<keyword evidence="11" id="KW-0456">Lyase</keyword>
<keyword evidence="7" id="KW-0274">FAD</keyword>
<evidence type="ECO:0000256" key="16">
    <source>
        <dbReference type="SAM" id="MobiDB-lite"/>
    </source>
</evidence>
<comment type="caution">
    <text evidence="18">The sequence shown here is derived from an EMBL/GenBank/DDBJ whole genome shotgun (WGS) entry which is preliminary data.</text>
</comment>
<comment type="catalytic activity">
    <reaction evidence="13">
        <text>cyclobutadipyrimidine (in DNA) = 2 pyrimidine residues (in DNA).</text>
        <dbReference type="EC" id="4.1.99.3"/>
    </reaction>
</comment>
<dbReference type="InterPro" id="IPR032673">
    <property type="entry name" value="DNA_photolyase_2_CS"/>
</dbReference>
<dbReference type="EC" id="4.1.99.3" evidence="3"/>